<protein>
    <submittedName>
        <fullName evidence="2">Uncharacterized protein</fullName>
    </submittedName>
</protein>
<sequence length="54" mass="6206">MIIEGCSYKHRYICVYIDYIYAIVLYDVVVKLIVKISIAWYVPTNRAGYVVASG</sequence>
<dbReference type="AlphaFoldDB" id="A0A4Y3TUQ8"/>
<feature type="transmembrane region" description="Helical" evidence="1">
    <location>
        <begin position="12"/>
        <end position="34"/>
    </location>
</feature>
<keyword evidence="1" id="KW-0812">Transmembrane</keyword>
<accession>A0A4Y3TUQ8</accession>
<evidence type="ECO:0000256" key="1">
    <source>
        <dbReference type="SAM" id="Phobius"/>
    </source>
</evidence>
<proteinExistence type="predicted"/>
<keyword evidence="1" id="KW-1133">Transmembrane helix</keyword>
<evidence type="ECO:0000313" key="2">
    <source>
        <dbReference type="EMBL" id="GEB85438.1"/>
    </source>
</evidence>
<reference evidence="2 3" key="1">
    <citation type="submission" date="2019-06" db="EMBL/GenBank/DDBJ databases">
        <title>Whole genome shotgun sequence of Acetobacter peroxydans NBRC 13755.</title>
        <authorList>
            <person name="Hosoyama A."/>
            <person name="Uohara A."/>
            <person name="Ohji S."/>
            <person name="Ichikawa N."/>
        </authorList>
    </citation>
    <scope>NUCLEOTIDE SEQUENCE [LARGE SCALE GENOMIC DNA]</scope>
    <source>
        <strain evidence="2 3">NBRC 13755</strain>
    </source>
</reference>
<comment type="caution">
    <text evidence="2">The sequence shown here is derived from an EMBL/GenBank/DDBJ whole genome shotgun (WGS) entry which is preliminary data.</text>
</comment>
<evidence type="ECO:0000313" key="3">
    <source>
        <dbReference type="Proteomes" id="UP000317730"/>
    </source>
</evidence>
<keyword evidence="1" id="KW-0472">Membrane</keyword>
<dbReference type="Proteomes" id="UP000317730">
    <property type="component" value="Unassembled WGS sequence"/>
</dbReference>
<keyword evidence="3" id="KW-1185">Reference proteome</keyword>
<organism evidence="2 3">
    <name type="scientific">Acetobacter peroxydans</name>
    <dbReference type="NCBI Taxonomy" id="104098"/>
    <lineage>
        <taxon>Bacteria</taxon>
        <taxon>Pseudomonadati</taxon>
        <taxon>Pseudomonadota</taxon>
        <taxon>Alphaproteobacteria</taxon>
        <taxon>Acetobacterales</taxon>
        <taxon>Acetobacteraceae</taxon>
        <taxon>Acetobacter</taxon>
    </lineage>
</organism>
<name>A0A4Y3TUQ8_9PROT</name>
<dbReference type="EMBL" id="BJMV01000005">
    <property type="protein sequence ID" value="GEB85438.1"/>
    <property type="molecule type" value="Genomic_DNA"/>
</dbReference>
<gene>
    <name evidence="2" type="ORF">APE01nite_12350</name>
</gene>